<keyword evidence="3" id="KW-1185">Reference proteome</keyword>
<feature type="signal peptide" evidence="1">
    <location>
        <begin position="1"/>
        <end position="20"/>
    </location>
</feature>
<dbReference type="AlphaFoldDB" id="A0A256FKQ0"/>
<protein>
    <submittedName>
        <fullName evidence="2">Uncharacterized protein</fullName>
    </submittedName>
</protein>
<evidence type="ECO:0000256" key="1">
    <source>
        <dbReference type="SAM" id="SignalP"/>
    </source>
</evidence>
<dbReference type="EMBL" id="NNRK01000025">
    <property type="protein sequence ID" value="OYR15434.1"/>
    <property type="molecule type" value="Genomic_DNA"/>
</dbReference>
<evidence type="ECO:0000313" key="3">
    <source>
        <dbReference type="Proteomes" id="UP000216345"/>
    </source>
</evidence>
<dbReference type="RefSeq" id="WP_143128801.1">
    <property type="nucleotide sequence ID" value="NZ_JBHEEL010000008.1"/>
</dbReference>
<sequence>MKIITLFAIGSLFATGAAFATAPAIPADKSPSAKQEKSTAPIVAIGPSRSLSISLGKKPFIR</sequence>
<dbReference type="Proteomes" id="UP000216345">
    <property type="component" value="Unassembled WGS sequence"/>
</dbReference>
<name>A0A256FKQ0_9HYPH</name>
<accession>A0A256FKQ0</accession>
<comment type="caution">
    <text evidence="2">The sequence shown here is derived from an EMBL/GenBank/DDBJ whole genome shotgun (WGS) entry which is preliminary data.</text>
</comment>
<evidence type="ECO:0000313" key="2">
    <source>
        <dbReference type="EMBL" id="OYR15434.1"/>
    </source>
</evidence>
<reference evidence="2 3" key="1">
    <citation type="submission" date="2017-07" db="EMBL/GenBank/DDBJ databases">
        <title>Phylogenetic study on the rhizospheric bacterium Ochrobactrum sp. A44.</title>
        <authorList>
            <person name="Krzyzanowska D.M."/>
            <person name="Ossowicki A."/>
            <person name="Rajewska M."/>
            <person name="Maciag T."/>
            <person name="Kaczynski Z."/>
            <person name="Czerwicka M."/>
            <person name="Jafra S."/>
        </authorList>
    </citation>
    <scope>NUCLEOTIDE SEQUENCE [LARGE SCALE GENOMIC DNA]</scope>
    <source>
        <strain evidence="2 3">PR17</strain>
    </source>
</reference>
<organism evidence="2 3">
    <name type="scientific">Brucella rhizosphaerae</name>
    <dbReference type="NCBI Taxonomy" id="571254"/>
    <lineage>
        <taxon>Bacteria</taxon>
        <taxon>Pseudomonadati</taxon>
        <taxon>Pseudomonadota</taxon>
        <taxon>Alphaproteobacteria</taxon>
        <taxon>Hyphomicrobiales</taxon>
        <taxon>Brucellaceae</taxon>
        <taxon>Brucella/Ochrobactrum group</taxon>
        <taxon>Brucella</taxon>
    </lineage>
</organism>
<proteinExistence type="predicted"/>
<gene>
    <name evidence="2" type="ORF">CEV32_4706</name>
</gene>
<feature type="chain" id="PRO_5013373255" evidence="1">
    <location>
        <begin position="21"/>
        <end position="62"/>
    </location>
</feature>
<keyword evidence="1" id="KW-0732">Signal</keyword>